<dbReference type="PROSITE" id="PS50039">
    <property type="entry name" value="FORK_HEAD_3"/>
    <property type="match status" value="1"/>
</dbReference>
<evidence type="ECO:0000256" key="2">
    <source>
        <dbReference type="PROSITE-ProRule" id="PRU00089"/>
    </source>
</evidence>
<name>A0AAN7W4N3_9PEZI</name>
<proteinExistence type="predicted"/>
<sequence>MTTPDPHSVRARITAAIAPWRDSPEKPPFTAVQLVVMALLTSDISLPSKDVWKWTTASFSYYRSLASDASWTVTCHNYEDSDMREVQVLRRELDEVFLNYDLPLIVSSTGTGAQSDLVHYTIHPWKAQTWLALPGNDAVDTTTFPFFELPAELRNSIYSMVFQYPRSGMYIISPKYNWVGVRSRDLNDATGYEPWPHQERELLATESTGVILSPLLINRQFYDEAIPVFFSTNTIYFEDHAQLSSIIGGWSEMRRKSVRSIGFEYKRRFPKREWSEEQRLEAWTVFEWAEIPRVAALCEIRGLEKVELIGCPASLRELLEKKMCQTKAVGRGRS</sequence>
<dbReference type="GO" id="GO:0003700">
    <property type="term" value="F:DNA-binding transcription factor activity"/>
    <property type="evidence" value="ECO:0007669"/>
    <property type="project" value="InterPro"/>
</dbReference>
<dbReference type="GO" id="GO:0005634">
    <property type="term" value="C:nucleus"/>
    <property type="evidence" value="ECO:0007669"/>
    <property type="project" value="UniProtKB-SubCell"/>
</dbReference>
<feature type="domain" description="Fork-head" evidence="3">
    <location>
        <begin position="26"/>
        <end position="134"/>
    </location>
</feature>
<dbReference type="Proteomes" id="UP001310594">
    <property type="component" value="Unassembled WGS sequence"/>
</dbReference>
<accession>A0AAN7W4N3</accession>
<organism evidence="4 5">
    <name type="scientific">Elasticomyces elasticus</name>
    <dbReference type="NCBI Taxonomy" id="574655"/>
    <lineage>
        <taxon>Eukaryota</taxon>
        <taxon>Fungi</taxon>
        <taxon>Dikarya</taxon>
        <taxon>Ascomycota</taxon>
        <taxon>Pezizomycotina</taxon>
        <taxon>Dothideomycetes</taxon>
        <taxon>Dothideomycetidae</taxon>
        <taxon>Mycosphaerellales</taxon>
        <taxon>Teratosphaeriaceae</taxon>
        <taxon>Elasticomyces</taxon>
    </lineage>
</organism>
<comment type="subcellular location">
    <subcellularLocation>
        <location evidence="2">Nucleus</location>
    </subcellularLocation>
</comment>
<dbReference type="PANTHER" id="PTHR38790">
    <property type="entry name" value="2EXR DOMAIN-CONTAINING PROTEIN-RELATED"/>
    <property type="match status" value="1"/>
</dbReference>
<dbReference type="InterPro" id="IPR056632">
    <property type="entry name" value="DUF7730"/>
</dbReference>
<evidence type="ECO:0000256" key="1">
    <source>
        <dbReference type="ARBA" id="ARBA00023125"/>
    </source>
</evidence>
<evidence type="ECO:0000313" key="4">
    <source>
        <dbReference type="EMBL" id="KAK5697202.1"/>
    </source>
</evidence>
<comment type="caution">
    <text evidence="4">The sequence shown here is derived from an EMBL/GenBank/DDBJ whole genome shotgun (WGS) entry which is preliminary data.</text>
</comment>
<evidence type="ECO:0000259" key="3">
    <source>
        <dbReference type="PROSITE" id="PS50039"/>
    </source>
</evidence>
<dbReference type="PANTHER" id="PTHR38790:SF4">
    <property type="entry name" value="2EXR DOMAIN-CONTAINING PROTEIN"/>
    <property type="match status" value="1"/>
</dbReference>
<protein>
    <recommendedName>
        <fullName evidence="3">Fork-head domain-containing protein</fullName>
    </recommendedName>
</protein>
<evidence type="ECO:0000313" key="5">
    <source>
        <dbReference type="Proteomes" id="UP001310594"/>
    </source>
</evidence>
<gene>
    <name evidence="4" type="ORF">LTR97_007337</name>
</gene>
<feature type="DNA-binding region" description="Fork-head" evidence="2">
    <location>
        <begin position="26"/>
        <end position="134"/>
    </location>
</feature>
<keyword evidence="1 2" id="KW-0238">DNA-binding</keyword>
<dbReference type="GO" id="GO:0043565">
    <property type="term" value="F:sequence-specific DNA binding"/>
    <property type="evidence" value="ECO:0007669"/>
    <property type="project" value="InterPro"/>
</dbReference>
<dbReference type="InterPro" id="IPR001766">
    <property type="entry name" value="Fork_head_dom"/>
</dbReference>
<dbReference type="Pfam" id="PF24864">
    <property type="entry name" value="DUF7730"/>
    <property type="match status" value="1"/>
</dbReference>
<reference evidence="4" key="1">
    <citation type="submission" date="2023-08" db="EMBL/GenBank/DDBJ databases">
        <title>Black Yeasts Isolated from many extreme environments.</title>
        <authorList>
            <person name="Coleine C."/>
            <person name="Stajich J.E."/>
            <person name="Selbmann L."/>
        </authorList>
    </citation>
    <scope>NUCLEOTIDE SEQUENCE</scope>
    <source>
        <strain evidence="4">CCFEE 5810</strain>
    </source>
</reference>
<dbReference type="EMBL" id="JAVRQU010000011">
    <property type="protein sequence ID" value="KAK5697202.1"/>
    <property type="molecule type" value="Genomic_DNA"/>
</dbReference>
<dbReference type="AlphaFoldDB" id="A0AAN7W4N3"/>
<keyword evidence="2" id="KW-0539">Nucleus</keyword>